<accession>A0ABP6SY62</accession>
<dbReference type="Proteomes" id="UP001501676">
    <property type="component" value="Unassembled WGS sequence"/>
</dbReference>
<name>A0ABP6SY62_9ACTN</name>
<evidence type="ECO:0000313" key="1">
    <source>
        <dbReference type="EMBL" id="GAA3388316.1"/>
    </source>
</evidence>
<dbReference type="InterPro" id="IPR052373">
    <property type="entry name" value="Gamma-glu_amide_hydrolase"/>
</dbReference>
<dbReference type="PANTHER" id="PTHR43187">
    <property type="entry name" value="GLUTAMINE AMIDOTRANSFERASE DUG3-RELATED"/>
    <property type="match status" value="1"/>
</dbReference>
<gene>
    <name evidence="1" type="ORF">GCM10020369_34020</name>
</gene>
<evidence type="ECO:0000313" key="2">
    <source>
        <dbReference type="Proteomes" id="UP001501676"/>
    </source>
</evidence>
<dbReference type="PANTHER" id="PTHR43187:SF1">
    <property type="entry name" value="GLUTAMINE AMIDOTRANSFERASE DUG3-RELATED"/>
    <property type="match status" value="1"/>
</dbReference>
<sequence>MAYSGGPVLADDLLFRPKHSIIDQSLHADLGGITTNGDGFGIGWYGIDDRTSPTVCKGTHPAWTDQNLRELDDSRFIVSEPLRDLPGAWSEVPEGSWALVRQSQQETHPFQPIAPAS</sequence>
<protein>
    <submittedName>
        <fullName evidence="1">Uncharacterized protein</fullName>
    </submittedName>
</protein>
<keyword evidence="2" id="KW-1185">Reference proteome</keyword>
<dbReference type="Gene3D" id="3.60.20.10">
    <property type="entry name" value="Glutamine Phosphoribosylpyrophosphate, subunit 1, domain 1"/>
    <property type="match status" value="1"/>
</dbReference>
<proteinExistence type="predicted"/>
<dbReference type="InterPro" id="IPR029055">
    <property type="entry name" value="Ntn_hydrolases_N"/>
</dbReference>
<dbReference type="EMBL" id="BAAAYN010000023">
    <property type="protein sequence ID" value="GAA3388316.1"/>
    <property type="molecule type" value="Genomic_DNA"/>
</dbReference>
<organism evidence="1 2">
    <name type="scientific">Cryptosporangium minutisporangium</name>
    <dbReference type="NCBI Taxonomy" id="113569"/>
    <lineage>
        <taxon>Bacteria</taxon>
        <taxon>Bacillati</taxon>
        <taxon>Actinomycetota</taxon>
        <taxon>Actinomycetes</taxon>
        <taxon>Cryptosporangiales</taxon>
        <taxon>Cryptosporangiaceae</taxon>
        <taxon>Cryptosporangium</taxon>
    </lineage>
</organism>
<comment type="caution">
    <text evidence="1">The sequence shown here is derived from an EMBL/GenBank/DDBJ whole genome shotgun (WGS) entry which is preliminary data.</text>
</comment>
<reference evidence="2" key="1">
    <citation type="journal article" date="2019" name="Int. J. Syst. Evol. Microbiol.">
        <title>The Global Catalogue of Microorganisms (GCM) 10K type strain sequencing project: providing services to taxonomists for standard genome sequencing and annotation.</title>
        <authorList>
            <consortium name="The Broad Institute Genomics Platform"/>
            <consortium name="The Broad Institute Genome Sequencing Center for Infectious Disease"/>
            <person name="Wu L."/>
            <person name="Ma J."/>
        </authorList>
    </citation>
    <scope>NUCLEOTIDE SEQUENCE [LARGE SCALE GENOMIC DNA]</scope>
    <source>
        <strain evidence="2">JCM 9458</strain>
    </source>
</reference>